<comment type="caution">
    <text evidence="6">The sequence shown here is derived from an EMBL/GenBank/DDBJ whole genome shotgun (WGS) entry which is preliminary data.</text>
</comment>
<dbReference type="EC" id="2.7.7.58" evidence="6"/>
<dbReference type="CDD" id="cd05920">
    <property type="entry name" value="23DHB-AMP_lg"/>
    <property type="match status" value="1"/>
</dbReference>
<dbReference type="InterPro" id="IPR050237">
    <property type="entry name" value="ATP-dep_AMP-bd_enzyme"/>
</dbReference>
<feature type="domain" description="AMP-dependent synthetase/ligase" evidence="4">
    <location>
        <begin position="35"/>
        <end position="397"/>
    </location>
</feature>
<dbReference type="Proteomes" id="UP000281112">
    <property type="component" value="Unassembled WGS sequence"/>
</dbReference>
<dbReference type="InterPro" id="IPR020845">
    <property type="entry name" value="AMP-binding_CS"/>
</dbReference>
<dbReference type="InterPro" id="IPR045851">
    <property type="entry name" value="AMP-bd_C_sf"/>
</dbReference>
<evidence type="ECO:0000256" key="2">
    <source>
        <dbReference type="ARBA" id="ARBA00006432"/>
    </source>
</evidence>
<gene>
    <name evidence="6" type="ORF">EES38_19285</name>
</gene>
<accession>A0A3N9TD91</accession>
<dbReference type="NCBIfam" id="TIGR02275">
    <property type="entry name" value="DHB_AMP_lig"/>
    <property type="match status" value="1"/>
</dbReference>
<evidence type="ECO:0000259" key="5">
    <source>
        <dbReference type="Pfam" id="PF13193"/>
    </source>
</evidence>
<dbReference type="Pfam" id="PF13193">
    <property type="entry name" value="AMP-binding_C"/>
    <property type="match status" value="1"/>
</dbReference>
<dbReference type="InterPro" id="IPR011963">
    <property type="entry name" value="DHB_AMP_lig"/>
</dbReference>
<dbReference type="InterPro" id="IPR000873">
    <property type="entry name" value="AMP-dep_synth/lig_dom"/>
</dbReference>
<evidence type="ECO:0000256" key="1">
    <source>
        <dbReference type="ARBA" id="ARBA00004924"/>
    </source>
</evidence>
<dbReference type="SUPFAM" id="SSF56801">
    <property type="entry name" value="Acetyl-CoA synthetase-like"/>
    <property type="match status" value="1"/>
</dbReference>
<dbReference type="GO" id="GO:0016779">
    <property type="term" value="F:nucleotidyltransferase activity"/>
    <property type="evidence" value="ECO:0007669"/>
    <property type="project" value="UniProtKB-KW"/>
</dbReference>
<dbReference type="EMBL" id="RJVQ01000012">
    <property type="protein sequence ID" value="RQW61485.1"/>
    <property type="molecule type" value="Genomic_DNA"/>
</dbReference>
<proteinExistence type="inferred from homology"/>
<comment type="pathway">
    <text evidence="1">Siderophore biosynthesis.</text>
</comment>
<dbReference type="PANTHER" id="PTHR43767:SF1">
    <property type="entry name" value="NONRIBOSOMAL PEPTIDE SYNTHASE PES1 (EUROFUNG)-RELATED"/>
    <property type="match status" value="1"/>
</dbReference>
<feature type="domain" description="AMP-binding enzyme C-terminal" evidence="5">
    <location>
        <begin position="448"/>
        <end position="524"/>
    </location>
</feature>
<dbReference type="OrthoDB" id="9803968at2"/>
<evidence type="ECO:0000259" key="4">
    <source>
        <dbReference type="Pfam" id="PF00501"/>
    </source>
</evidence>
<dbReference type="Gene3D" id="2.30.38.10">
    <property type="entry name" value="Luciferase, Domain 3"/>
    <property type="match status" value="1"/>
</dbReference>
<dbReference type="PANTHER" id="PTHR43767">
    <property type="entry name" value="LONG-CHAIN-FATTY-ACID--COA LIGASE"/>
    <property type="match status" value="1"/>
</dbReference>
<dbReference type="GO" id="GO:0008668">
    <property type="term" value="F:2,3-dihydroxybenzoate--[aryl-carrier protein] ligase"/>
    <property type="evidence" value="ECO:0007669"/>
    <property type="project" value="InterPro"/>
</dbReference>
<reference evidence="6 7" key="1">
    <citation type="submission" date="2018-11" db="EMBL/GenBank/DDBJ databases">
        <title>Vibrio LJC006 sp. nov., isolated from seawater during the bloom of the enteromorpha.</title>
        <authorList>
            <person name="Liang J."/>
        </authorList>
    </citation>
    <scope>NUCLEOTIDE SEQUENCE [LARGE SCALE GENOMIC DNA]</scope>
    <source>
        <strain evidence="6 7">LJC006</strain>
    </source>
</reference>
<dbReference type="InterPro" id="IPR025110">
    <property type="entry name" value="AMP-bd_C"/>
</dbReference>
<dbReference type="AlphaFoldDB" id="A0A3N9TD91"/>
<keyword evidence="3" id="KW-0436">Ligase</keyword>
<organism evidence="6 7">
    <name type="scientific">Vibrio viridaestus</name>
    <dbReference type="NCBI Taxonomy" id="2487322"/>
    <lineage>
        <taxon>Bacteria</taxon>
        <taxon>Pseudomonadati</taxon>
        <taxon>Pseudomonadota</taxon>
        <taxon>Gammaproteobacteria</taxon>
        <taxon>Vibrionales</taxon>
        <taxon>Vibrionaceae</taxon>
        <taxon>Vibrio</taxon>
    </lineage>
</organism>
<dbReference type="Gene3D" id="3.40.50.980">
    <property type="match status" value="2"/>
</dbReference>
<dbReference type="RefSeq" id="WP_124938840.1">
    <property type="nucleotide sequence ID" value="NZ_RJVQ01000012.1"/>
</dbReference>
<dbReference type="Gene3D" id="3.30.300.30">
    <property type="match status" value="1"/>
</dbReference>
<dbReference type="PROSITE" id="PS00455">
    <property type="entry name" value="AMP_BINDING"/>
    <property type="match status" value="1"/>
</dbReference>
<dbReference type="FunFam" id="3.30.300.30:FF:000008">
    <property type="entry name" value="2,3-dihydroxybenzoate-AMP ligase"/>
    <property type="match status" value="1"/>
</dbReference>
<protein>
    <submittedName>
        <fullName evidence="6">(2,3-dihydroxybenzoyl)adenylate synthase</fullName>
        <ecNumber evidence="6">2.7.7.58</ecNumber>
    </submittedName>
</protein>
<comment type="similarity">
    <text evidence="2">Belongs to the ATP-dependent AMP-binding enzyme family.</text>
</comment>
<dbReference type="Pfam" id="PF00501">
    <property type="entry name" value="AMP-binding"/>
    <property type="match status" value="1"/>
</dbReference>
<dbReference type="GO" id="GO:0019290">
    <property type="term" value="P:siderophore biosynthetic process"/>
    <property type="evidence" value="ECO:0007669"/>
    <property type="project" value="InterPro"/>
</dbReference>
<evidence type="ECO:0000313" key="6">
    <source>
        <dbReference type="EMBL" id="RQW61485.1"/>
    </source>
</evidence>
<evidence type="ECO:0000256" key="3">
    <source>
        <dbReference type="ARBA" id="ARBA00022598"/>
    </source>
</evidence>
<evidence type="ECO:0000313" key="7">
    <source>
        <dbReference type="Proteomes" id="UP000281112"/>
    </source>
</evidence>
<sequence length="541" mass="60668">MQNELTHWPDALAQQYREQGYWQGKTLCDYLFEMALSKPDNTAIICGEQRYTYNEMVETIHRFAAGFSRLGLRAGDNVVLQMTNVAEFYLCFFALVQKGIRPIMALPAHRYSEIAYFCQHAQAKAYIIDGTSSAFNYQALASEILENNSSVEHVIVKGDPQYSDSRFTALSDCLDDVDSSQHANPSEIAFFQLSGGTTGTPKLIPRTHDDYAYSVMGSNEICQIDEETRFLCVLPVAHNYPFSSPGALGVFWAGGCVIIAQDTQPQTAFRLIEQHKANFVPLVPPLALLWMDFAHSHEHDLSSLKVIQVGGAKFSETAAKKLPNVFNCQLQQVFGMAEGLVNYTRLDDPIEVITQTQGRPISKLDQVRVVNELGEDVNQGEEGFLITQGPYTIRGYYNAPQHNARSFTEEGFYRTGDIVRRTEQGNIIVTGRDKDQINRGGEKIAAEEIENQLLRHDVVHDAALIAIPDDYLGERSCAVIVTASEQSIRPIEFKRFLRQQGLAEYKIPDQIQFIDELPKTPVGKIDKKKLRTLFSKTTASV</sequence>
<dbReference type="FunFam" id="3.40.50.980:FF:000003">
    <property type="entry name" value="Vibriobactin-specific 2,3-dihydroxybenzoate-AMP ligase"/>
    <property type="match status" value="1"/>
</dbReference>
<keyword evidence="6" id="KW-0808">Transferase</keyword>
<name>A0A3N9TD91_9VIBR</name>
<keyword evidence="6" id="KW-0548">Nucleotidyltransferase</keyword>
<keyword evidence="7" id="KW-1185">Reference proteome</keyword>
<dbReference type="FunFam" id="2.30.38.10:FF:000003">
    <property type="entry name" value="Vibriobactin-specific 2,3-dihydroxybenzoate-AMP ligase"/>
    <property type="match status" value="1"/>
</dbReference>